<dbReference type="PROSITE" id="PS00134">
    <property type="entry name" value="TRYPSIN_HIS"/>
    <property type="match status" value="1"/>
</dbReference>
<feature type="domain" description="Peptidase S1" evidence="4">
    <location>
        <begin position="16"/>
        <end position="277"/>
    </location>
</feature>
<dbReference type="InterPro" id="IPR043504">
    <property type="entry name" value="Peptidase_S1_PA_chymotrypsin"/>
</dbReference>
<evidence type="ECO:0000313" key="5">
    <source>
        <dbReference type="EMBL" id="SIS53727.1"/>
    </source>
</evidence>
<evidence type="ECO:0000256" key="3">
    <source>
        <dbReference type="SAM" id="SignalP"/>
    </source>
</evidence>
<dbReference type="AlphaFoldDB" id="A0A1N7JWM6"/>
<feature type="chain" id="PRO_5012704090" evidence="3">
    <location>
        <begin position="24"/>
        <end position="277"/>
    </location>
</feature>
<reference evidence="6" key="1">
    <citation type="submission" date="2017-01" db="EMBL/GenBank/DDBJ databases">
        <authorList>
            <person name="Varghese N."/>
            <person name="Submissions S."/>
        </authorList>
    </citation>
    <scope>NUCLEOTIDE SEQUENCE [LARGE SCALE GENOMIC DNA]</scope>
    <source>
        <strain evidence="6">DSM 29430</strain>
    </source>
</reference>
<feature type="compositionally biased region" description="Basic and acidic residues" evidence="2">
    <location>
        <begin position="254"/>
        <end position="264"/>
    </location>
</feature>
<protein>
    <submittedName>
        <fullName evidence="5">Trypsin</fullName>
    </submittedName>
</protein>
<dbReference type="GO" id="GO:0006508">
    <property type="term" value="P:proteolysis"/>
    <property type="evidence" value="ECO:0007669"/>
    <property type="project" value="InterPro"/>
</dbReference>
<dbReference type="PANTHER" id="PTHR15462">
    <property type="entry name" value="SERINE PROTEASE"/>
    <property type="match status" value="1"/>
</dbReference>
<dbReference type="InterPro" id="IPR001314">
    <property type="entry name" value="Peptidase_S1A"/>
</dbReference>
<dbReference type="InterPro" id="IPR050966">
    <property type="entry name" value="Glutamyl_endopeptidase"/>
</dbReference>
<keyword evidence="6" id="KW-1185">Reference proteome</keyword>
<organism evidence="5 6">
    <name type="scientific">Roseivivax lentus</name>
    <dbReference type="NCBI Taxonomy" id="633194"/>
    <lineage>
        <taxon>Bacteria</taxon>
        <taxon>Pseudomonadati</taxon>
        <taxon>Pseudomonadota</taxon>
        <taxon>Alphaproteobacteria</taxon>
        <taxon>Rhodobacterales</taxon>
        <taxon>Roseobacteraceae</taxon>
        <taxon>Roseivivax</taxon>
    </lineage>
</organism>
<evidence type="ECO:0000259" key="4">
    <source>
        <dbReference type="PROSITE" id="PS50240"/>
    </source>
</evidence>
<dbReference type="InterPro" id="IPR001254">
    <property type="entry name" value="Trypsin_dom"/>
</dbReference>
<keyword evidence="1 3" id="KW-0732">Signal</keyword>
<dbReference type="GO" id="GO:0004252">
    <property type="term" value="F:serine-type endopeptidase activity"/>
    <property type="evidence" value="ECO:0007669"/>
    <property type="project" value="InterPro"/>
</dbReference>
<dbReference type="InterPro" id="IPR009003">
    <property type="entry name" value="Peptidase_S1_PA"/>
</dbReference>
<evidence type="ECO:0000313" key="6">
    <source>
        <dbReference type="Proteomes" id="UP000186684"/>
    </source>
</evidence>
<dbReference type="Proteomes" id="UP000186684">
    <property type="component" value="Unassembled WGS sequence"/>
</dbReference>
<dbReference type="STRING" id="633194.SAMN05421759_101282"/>
<feature type="signal peptide" evidence="3">
    <location>
        <begin position="1"/>
        <end position="23"/>
    </location>
</feature>
<dbReference type="InterPro" id="IPR018114">
    <property type="entry name" value="TRYPSIN_HIS"/>
</dbReference>
<dbReference type="Gene3D" id="2.40.10.10">
    <property type="entry name" value="Trypsin-like serine proteases"/>
    <property type="match status" value="2"/>
</dbReference>
<feature type="region of interest" description="Disordered" evidence="2">
    <location>
        <begin position="247"/>
        <end position="277"/>
    </location>
</feature>
<dbReference type="Pfam" id="PF00089">
    <property type="entry name" value="Trypsin"/>
    <property type="match status" value="1"/>
</dbReference>
<evidence type="ECO:0000256" key="2">
    <source>
        <dbReference type="SAM" id="MobiDB-lite"/>
    </source>
</evidence>
<evidence type="ECO:0000256" key="1">
    <source>
        <dbReference type="ARBA" id="ARBA00022729"/>
    </source>
</evidence>
<dbReference type="PRINTS" id="PR00722">
    <property type="entry name" value="CHYMOTRYPSIN"/>
</dbReference>
<dbReference type="SMART" id="SM00020">
    <property type="entry name" value="Tryp_SPc"/>
    <property type="match status" value="1"/>
</dbReference>
<gene>
    <name evidence="5" type="ORF">SAMN05421759_101282</name>
</gene>
<dbReference type="PROSITE" id="PS50240">
    <property type="entry name" value="TRYPSIN_DOM"/>
    <property type="match status" value="1"/>
</dbReference>
<name>A0A1N7JWM6_9RHOB</name>
<dbReference type="PANTHER" id="PTHR15462:SF8">
    <property type="entry name" value="SERINE PROTEASE"/>
    <property type="match status" value="1"/>
</dbReference>
<dbReference type="SUPFAM" id="SSF50494">
    <property type="entry name" value="Trypsin-like serine proteases"/>
    <property type="match status" value="1"/>
</dbReference>
<accession>A0A1N7JWM6</accession>
<dbReference type="EMBL" id="FTOQ01000001">
    <property type="protein sequence ID" value="SIS53727.1"/>
    <property type="molecule type" value="Genomic_DNA"/>
</dbReference>
<proteinExistence type="predicted"/>
<sequence>MSFRQCLWAVCVCLPMLSGPASAQGFFQLFGADADDWGAVGRLEFDGKAFCTGALIAEDLVLTAAHCLYDRENGETVPVEEMEFLAGWREGRAESYRRVRRAVAHPDFVFDAASDARRVRFDIALLELQHPIRNTTITPFETGRDPDPGDRVGVVSYARDGRDAPGLQDSCTVLSRQEGIFVLSCEVDFGASGAPVFSLDTGTPRIVSVVSAKAQAGGDAVSLGVVLDGTVDTVRDLLEAEIGGARPPGVRTIRGPEDMDEGAKFIRPAPSEPEPED</sequence>